<proteinExistence type="predicted"/>
<organism evidence="5 6">
    <name type="scientific">Shewanella pneumatophori</name>
    <dbReference type="NCBI Taxonomy" id="314092"/>
    <lineage>
        <taxon>Bacteria</taxon>
        <taxon>Pseudomonadati</taxon>
        <taxon>Pseudomonadota</taxon>
        <taxon>Gammaproteobacteria</taxon>
        <taxon>Alteromonadales</taxon>
        <taxon>Shewanellaceae</taxon>
        <taxon>Shewanella</taxon>
    </lineage>
</organism>
<name>A0A9X1ZCD0_9GAMM</name>
<dbReference type="Gene3D" id="2.40.10.410">
    <property type="entry name" value="FlgT, C-terminal domain"/>
    <property type="match status" value="1"/>
</dbReference>
<evidence type="ECO:0000259" key="3">
    <source>
        <dbReference type="Pfam" id="PF16539"/>
    </source>
</evidence>
<evidence type="ECO:0000313" key="6">
    <source>
        <dbReference type="Proteomes" id="UP001139293"/>
    </source>
</evidence>
<feature type="signal peptide" evidence="1">
    <location>
        <begin position="1"/>
        <end position="25"/>
    </location>
</feature>
<dbReference type="Gene3D" id="3.40.50.10610">
    <property type="entry name" value="ABC-type transport auxiliary lipoprotein component"/>
    <property type="match status" value="1"/>
</dbReference>
<dbReference type="Pfam" id="PF16548">
    <property type="entry name" value="FlgT_N"/>
    <property type="match status" value="1"/>
</dbReference>
<evidence type="ECO:0000256" key="1">
    <source>
        <dbReference type="SAM" id="SignalP"/>
    </source>
</evidence>
<feature type="domain" description="Flagellar assembly protein T N-terminal" evidence="4">
    <location>
        <begin position="26"/>
        <end position="112"/>
    </location>
</feature>
<dbReference type="Pfam" id="PF16539">
    <property type="entry name" value="FlgT_M"/>
    <property type="match status" value="1"/>
</dbReference>
<gene>
    <name evidence="5" type="ORF">L2740_14030</name>
</gene>
<accession>A0A9X1ZCD0</accession>
<dbReference type="InterPro" id="IPR038180">
    <property type="entry name" value="FlgT_N_sf"/>
</dbReference>
<dbReference type="EMBL" id="JAKILB010000008">
    <property type="protein sequence ID" value="MCL1139664.1"/>
    <property type="molecule type" value="Genomic_DNA"/>
</dbReference>
<reference evidence="5" key="1">
    <citation type="submission" date="2022-01" db="EMBL/GenBank/DDBJ databases">
        <title>Whole genome-based taxonomy of the Shewanellaceae.</title>
        <authorList>
            <person name="Martin-Rodriguez A.J."/>
        </authorList>
    </citation>
    <scope>NUCLEOTIDE SEQUENCE</scope>
    <source>
        <strain evidence="5">KCTC 23973</strain>
    </source>
</reference>
<feature type="domain" description="Flagellar assembly protein T middle" evidence="3">
    <location>
        <begin position="118"/>
        <end position="268"/>
    </location>
</feature>
<comment type="caution">
    <text evidence="5">The sequence shown here is derived from an EMBL/GenBank/DDBJ whole genome shotgun (WGS) entry which is preliminary data.</text>
</comment>
<keyword evidence="1" id="KW-0732">Signal</keyword>
<dbReference type="RefSeq" id="WP_248950768.1">
    <property type="nucleotide sequence ID" value="NZ_JAKILB010000008.1"/>
</dbReference>
<protein>
    <submittedName>
        <fullName evidence="5">Flagellar assembly protein FlgT</fullName>
    </submittedName>
</protein>
<dbReference type="Pfam" id="PF16538">
    <property type="entry name" value="FlgT_C"/>
    <property type="match status" value="1"/>
</dbReference>
<dbReference type="AlphaFoldDB" id="A0A9X1ZCD0"/>
<keyword evidence="5" id="KW-0966">Cell projection</keyword>
<dbReference type="InterPro" id="IPR038165">
    <property type="entry name" value="FlgT_C_sf"/>
</dbReference>
<feature type="domain" description="Flagellar assembly protein T C-terminal" evidence="2">
    <location>
        <begin position="312"/>
        <end position="388"/>
    </location>
</feature>
<dbReference type="Gene3D" id="3.30.1660.40">
    <property type="entry name" value="FlgT, N-terminal domain"/>
    <property type="match status" value="1"/>
</dbReference>
<keyword evidence="5" id="KW-0282">Flagellum</keyword>
<evidence type="ECO:0000313" key="5">
    <source>
        <dbReference type="EMBL" id="MCL1139664.1"/>
    </source>
</evidence>
<feature type="chain" id="PRO_5040947358" evidence="1">
    <location>
        <begin position="26"/>
        <end position="389"/>
    </location>
</feature>
<keyword evidence="6" id="KW-1185">Reference proteome</keyword>
<dbReference type="InterPro" id="IPR032370">
    <property type="entry name" value="FlgT_N"/>
</dbReference>
<evidence type="ECO:0000259" key="4">
    <source>
        <dbReference type="Pfam" id="PF16548"/>
    </source>
</evidence>
<evidence type="ECO:0000259" key="2">
    <source>
        <dbReference type="Pfam" id="PF16538"/>
    </source>
</evidence>
<sequence>MKSALYSVTALLCFISSAITTPVEAKWITVSGQAEIIDNDVAQAREDAIHQAVSYATLKSGAQFVSQQTVSNGQLIEDSFTVAHQTQSQNIELLSEKVDNNVLTVNIRLDLIEPINLECQSGELKAAILIPQSLINDRTQLRYGNLGLFEQNISQRLAYILAQQSSSSFPQVHANERLDIDQALVDVRGYRLPTWLGEITDSQYILLPEIIDISTEPFTSTLGLWDNDPQRTFQIRVSLFHAVSGEKIWSQQYQDEAEWEFKRQQTVNSNSEMFWRSEYGEAIDRVLTQVSHDIDDNLNCRPLLGQVVSRQGDRIIINLGREHGIRVGDKLQIVLQQNMPDRLDNMRAVASKSRASITIDQVSQQSATAELKGIAASINVQLSDLAIKL</sequence>
<dbReference type="InterPro" id="IPR032388">
    <property type="entry name" value="FlgT_C"/>
</dbReference>
<keyword evidence="5" id="KW-0969">Cilium</keyword>
<dbReference type="Proteomes" id="UP001139293">
    <property type="component" value="Unassembled WGS sequence"/>
</dbReference>
<dbReference type="InterPro" id="IPR032386">
    <property type="entry name" value="FlgT_M"/>
</dbReference>